<organism evidence="1 2">
    <name type="scientific">Edhazardia aedis (strain USNM 41457)</name>
    <name type="common">Microsporidian parasite</name>
    <dbReference type="NCBI Taxonomy" id="1003232"/>
    <lineage>
        <taxon>Eukaryota</taxon>
        <taxon>Fungi</taxon>
        <taxon>Fungi incertae sedis</taxon>
        <taxon>Microsporidia</taxon>
        <taxon>Edhazardia</taxon>
    </lineage>
</organism>
<dbReference type="Proteomes" id="UP000003163">
    <property type="component" value="Unassembled WGS sequence"/>
</dbReference>
<keyword evidence="2" id="KW-1185">Reference proteome</keyword>
<dbReference type="EMBL" id="AFBI03000011">
    <property type="protein sequence ID" value="EJW05014.1"/>
    <property type="molecule type" value="Genomic_DNA"/>
</dbReference>
<dbReference type="HOGENOM" id="CLU_315681_0_0_1"/>
<dbReference type="VEuPathDB" id="MicrosporidiaDB:EDEG_00894"/>
<name>J9DBZ1_EDHAE</name>
<dbReference type="InParanoid" id="J9DBZ1"/>
<protein>
    <submittedName>
        <fullName evidence="1">Uncharacterized protein</fullName>
    </submittedName>
</protein>
<accession>J9DBZ1</accession>
<evidence type="ECO:0000313" key="2">
    <source>
        <dbReference type="Proteomes" id="UP000003163"/>
    </source>
</evidence>
<reference evidence="2" key="2">
    <citation type="submission" date="2015-07" db="EMBL/GenBank/DDBJ databases">
        <title>Contrasting host-pathogen interactions and genome evolution in two generalist and specialist microsporidian pathogens of mosquitoes.</title>
        <authorList>
            <consortium name="The Broad Institute Genomics Platform"/>
            <consortium name="The Broad Institute Genome Sequencing Center for Infectious Disease"/>
            <person name="Cuomo C.A."/>
            <person name="Sanscrainte N.D."/>
            <person name="Goldberg J.M."/>
            <person name="Heiman D."/>
            <person name="Young S."/>
            <person name="Zeng Q."/>
            <person name="Becnel J.J."/>
            <person name="Birren B.W."/>
        </authorList>
    </citation>
    <scope>NUCLEOTIDE SEQUENCE [LARGE SCALE GENOMIC DNA]</scope>
    <source>
        <strain evidence="2">USNM 41457</strain>
    </source>
</reference>
<comment type="caution">
    <text evidence="1">The sequence shown here is derived from an EMBL/GenBank/DDBJ whole genome shotgun (WGS) entry which is preliminary data.</text>
</comment>
<dbReference type="AlphaFoldDB" id="J9DBZ1"/>
<evidence type="ECO:0000313" key="1">
    <source>
        <dbReference type="EMBL" id="EJW05014.1"/>
    </source>
</evidence>
<gene>
    <name evidence="1" type="ORF">EDEG_00894</name>
</gene>
<reference evidence="1 2" key="1">
    <citation type="submission" date="2011-08" db="EMBL/GenBank/DDBJ databases">
        <authorList>
            <person name="Liu Z.J."/>
            <person name="Shi F.L."/>
            <person name="Lu J.Q."/>
            <person name="Li M."/>
            <person name="Wang Z.L."/>
        </authorList>
    </citation>
    <scope>NUCLEOTIDE SEQUENCE [LARGE SCALE GENOMIC DNA]</scope>
    <source>
        <strain evidence="1 2">USNM 41457</strain>
    </source>
</reference>
<sequence length="925" mass="107363">MNFTCFSVAIVLASNSENIYHNCKNNFEDDYFQSQALESNENISGHQLDYDIFGHGNKPTTEHLEIESAIDNKIGGISEKNHNGQVFLNDFNLNMFSSKQDKPSNKFDYDQNLNAGDTLSQKYDNDRSKANFIQVIPGFTSEDSSLGYSYDLALSDISTNLCSVNSDAEFDLLPSIQNYENVKSNYSTNEVNKIDFQSEKNVEDLYFDEKLDTSMAVSNFLVENQNTGISNSFTMSSSENFDIKNVCSTMGNFQYPYASSSISFDQIENNSFINNYETVHTQLPVNKNKRKRKSSHTMVFSLSLEPKNYKSDLSNSKINENFSGSQDIETVVENNMFDTKNCINYNCKAHKIDDNEHINLSAEDHKINDCLNTELNTSNRSTYELNSHLYESEYIFFQFGQQEAVNYEYYFLQSDMLIGNQETDQQHQRDFILNSLNYSHGEKDQQNGLIFSEFKGKKITANEPFSSKEKTAEVTELSNTNNKPYKICVKRPGKKNIDLLNEIENSLNITNKIFTNSKDCFMNKGVNIKFFYQEKLNEFESESKIVIAQAKVAFIAFENFKKSETDQNYKIAIKESLKIFVNCKMFDKNTIKISQFWLVLSIFYPEIPGFIRFLANKYFRVNDILWSRNVNLKYNERFQNRTQSYVASKDILSAKKASRQLSTEYKNLENSKSCKIYEAMADFLRSCKMLINFQCKNSLINQKRMILKKPLCLKDAKYFYKNFLVQTNVQAQRASEAFFELLLSFPDKIIGYYHKIFYYKFCSLHKNLKLSTKYITSDFFEFFKLNFVFDLTDTYRKDLEDHLDNSLGFLFFNKNLGEKHVTENANYYRKIRSPIHSFIKNTIIFYDVQNIFKSIVNKLELINGLDLNDKSVKEIDIDVFFKDKSTLGDQNFAEKTVYGSKLALINSFSLLSTLIHVLKAQYSDE</sequence>
<proteinExistence type="predicted"/>